<feature type="coiled-coil region" evidence="1">
    <location>
        <begin position="49"/>
        <end position="76"/>
    </location>
</feature>
<organism evidence="3 4">
    <name type="scientific">Hyphococcus flavus</name>
    <dbReference type="NCBI Taxonomy" id="1866326"/>
    <lineage>
        <taxon>Bacteria</taxon>
        <taxon>Pseudomonadati</taxon>
        <taxon>Pseudomonadota</taxon>
        <taxon>Alphaproteobacteria</taxon>
        <taxon>Parvularculales</taxon>
        <taxon>Parvularculaceae</taxon>
        <taxon>Hyphococcus</taxon>
    </lineage>
</organism>
<keyword evidence="2" id="KW-0812">Transmembrane</keyword>
<accession>A0AAE9ZFW5</accession>
<protein>
    <submittedName>
        <fullName evidence="3">Uncharacterized protein</fullName>
    </submittedName>
</protein>
<sequence length="266" mass="29724">MLLRRITEHVKAQNWTAVALDFVIVVVGVFIGVQIGNWNASRQQHQIYEEAFDRTIVELQTNLESLESTRETVETSLPLVQQAIEDLRACRAGDEAHANVQAAFAPTGVLVSFALDTKALDQLINNDNFLPFQTPDTRKRLMALSTRLNTLQQKSMSMNERTAMTAKDVSHIVQPGPLVMEGPDQIVDALRQGVIGSPEMVRKSTLMAPLAQVCEDEALRNRFYAWEAEAYYHSVMAALAIERIRENLEAFGRPVKATGDVTEETK</sequence>
<keyword evidence="2" id="KW-1133">Transmembrane helix</keyword>
<evidence type="ECO:0000256" key="1">
    <source>
        <dbReference type="SAM" id="Coils"/>
    </source>
</evidence>
<keyword evidence="1" id="KW-0175">Coiled coil</keyword>
<feature type="transmembrane region" description="Helical" evidence="2">
    <location>
        <begin position="12"/>
        <end position="33"/>
    </location>
</feature>
<evidence type="ECO:0000313" key="4">
    <source>
        <dbReference type="Proteomes" id="UP001214043"/>
    </source>
</evidence>
<gene>
    <name evidence="3" type="ORF">PUV54_03100</name>
</gene>
<evidence type="ECO:0000256" key="2">
    <source>
        <dbReference type="SAM" id="Phobius"/>
    </source>
</evidence>
<dbReference type="EMBL" id="CP118166">
    <property type="protein sequence ID" value="WDI32178.1"/>
    <property type="molecule type" value="Genomic_DNA"/>
</dbReference>
<keyword evidence="4" id="KW-1185">Reference proteome</keyword>
<dbReference type="AlphaFoldDB" id="A0AAE9ZFW5"/>
<dbReference type="RefSeq" id="WP_274494078.1">
    <property type="nucleotide sequence ID" value="NZ_CP118166.1"/>
</dbReference>
<keyword evidence="2" id="KW-0472">Membrane</keyword>
<evidence type="ECO:0000313" key="3">
    <source>
        <dbReference type="EMBL" id="WDI32178.1"/>
    </source>
</evidence>
<dbReference type="Proteomes" id="UP001214043">
    <property type="component" value="Chromosome"/>
</dbReference>
<proteinExistence type="predicted"/>
<reference evidence="3" key="1">
    <citation type="submission" date="2023-02" db="EMBL/GenBank/DDBJ databases">
        <title>Genome sequence of Hyphococcus flavus.</title>
        <authorList>
            <person name="Rong J.-C."/>
            <person name="Zhao Q."/>
            <person name="Yi M."/>
            <person name="Wu J.-Y."/>
        </authorList>
    </citation>
    <scope>NUCLEOTIDE SEQUENCE</scope>
    <source>
        <strain evidence="3">MCCC 1K03223</strain>
    </source>
</reference>
<dbReference type="KEGG" id="hfl:PUV54_03100"/>
<name>A0AAE9ZFW5_9PROT</name>